<accession>A0A6B1DSD7</accession>
<reference evidence="2" key="1">
    <citation type="submission" date="2019-09" db="EMBL/GenBank/DDBJ databases">
        <title>Characterisation of the sponge microbiome using genome-centric metagenomics.</title>
        <authorList>
            <person name="Engelberts J.P."/>
            <person name="Robbins S.J."/>
            <person name="De Goeij J.M."/>
            <person name="Aranda M."/>
            <person name="Bell S.C."/>
            <person name="Webster N.S."/>
        </authorList>
    </citation>
    <scope>NUCLEOTIDE SEQUENCE</scope>
    <source>
        <strain evidence="2">SB0662_bin_9</strain>
    </source>
</reference>
<organism evidence="2">
    <name type="scientific">Caldilineaceae bacterium SB0662_bin_9</name>
    <dbReference type="NCBI Taxonomy" id="2605258"/>
    <lineage>
        <taxon>Bacteria</taxon>
        <taxon>Bacillati</taxon>
        <taxon>Chloroflexota</taxon>
        <taxon>Caldilineae</taxon>
        <taxon>Caldilineales</taxon>
        <taxon>Caldilineaceae</taxon>
    </lineage>
</organism>
<dbReference type="SUPFAM" id="SSF111038">
    <property type="entry name" value="YjbQ-like"/>
    <property type="match status" value="1"/>
</dbReference>
<dbReference type="EMBL" id="VXPY01000050">
    <property type="protein sequence ID" value="MYD90131.1"/>
    <property type="molecule type" value="Genomic_DNA"/>
</dbReference>
<evidence type="ECO:0000256" key="1">
    <source>
        <dbReference type="ARBA" id="ARBA00005534"/>
    </source>
</evidence>
<dbReference type="PIRSF" id="PIRSF004681">
    <property type="entry name" value="UCP004681"/>
    <property type="match status" value="1"/>
</dbReference>
<comment type="similarity">
    <text evidence="1">Belongs to the UPF0047 family.</text>
</comment>
<dbReference type="InterPro" id="IPR001602">
    <property type="entry name" value="UPF0047_YjbQ-like"/>
</dbReference>
<proteinExistence type="inferred from homology"/>
<gene>
    <name evidence="2" type="ORF">F4Y08_07295</name>
</gene>
<dbReference type="Gene3D" id="2.60.120.460">
    <property type="entry name" value="YjbQ-like"/>
    <property type="match status" value="1"/>
</dbReference>
<dbReference type="AlphaFoldDB" id="A0A6B1DSD7"/>
<dbReference type="InterPro" id="IPR035917">
    <property type="entry name" value="YjbQ-like_sf"/>
</dbReference>
<dbReference type="PANTHER" id="PTHR30615:SF8">
    <property type="entry name" value="UPF0047 PROTEIN C4A8.02C"/>
    <property type="match status" value="1"/>
</dbReference>
<dbReference type="PANTHER" id="PTHR30615">
    <property type="entry name" value="UNCHARACTERIZED PROTEIN YJBQ-RELATED"/>
    <property type="match status" value="1"/>
</dbReference>
<protein>
    <submittedName>
        <fullName evidence="2">YjbQ family protein</fullName>
    </submittedName>
</protein>
<comment type="caution">
    <text evidence="2">The sequence shown here is derived from an EMBL/GenBank/DDBJ whole genome shotgun (WGS) entry which is preliminary data.</text>
</comment>
<dbReference type="NCBIfam" id="TIGR00149">
    <property type="entry name" value="TIGR00149_YjbQ"/>
    <property type="match status" value="1"/>
</dbReference>
<sequence length="132" mass="14118">MDIESTHPQELISISDQVRGIVEASGLANGLCTVFCPHTTGGLTLNSPLDPTTAQDLQEELDRLVPTRTNFHHQFDTPADAAAHVKGALVGHSVTVPVVDGQLGLGWSQGIFFCEFDGPRSRQVRVCLLGNA</sequence>
<name>A0A6B1DSD7_9CHLR</name>
<evidence type="ECO:0000313" key="2">
    <source>
        <dbReference type="EMBL" id="MYD90131.1"/>
    </source>
</evidence>
<dbReference type="Pfam" id="PF01894">
    <property type="entry name" value="YjbQ"/>
    <property type="match status" value="1"/>
</dbReference>